<accession>A0AAU9XMR2</accession>
<organism evidence="3 4">
    <name type="scientific">Pocillopora meandrina</name>
    <dbReference type="NCBI Taxonomy" id="46732"/>
    <lineage>
        <taxon>Eukaryota</taxon>
        <taxon>Metazoa</taxon>
        <taxon>Cnidaria</taxon>
        <taxon>Anthozoa</taxon>
        <taxon>Hexacorallia</taxon>
        <taxon>Scleractinia</taxon>
        <taxon>Astrocoeniina</taxon>
        <taxon>Pocilloporidae</taxon>
        <taxon>Pocillopora</taxon>
    </lineage>
</organism>
<feature type="compositionally biased region" description="Polar residues" evidence="2">
    <location>
        <begin position="1939"/>
        <end position="1948"/>
    </location>
</feature>
<feature type="compositionally biased region" description="Basic and acidic residues" evidence="2">
    <location>
        <begin position="365"/>
        <end position="394"/>
    </location>
</feature>
<keyword evidence="4" id="KW-1185">Reference proteome</keyword>
<feature type="region of interest" description="Disordered" evidence="2">
    <location>
        <begin position="1424"/>
        <end position="1445"/>
    </location>
</feature>
<feature type="region of interest" description="Disordered" evidence="2">
    <location>
        <begin position="2328"/>
        <end position="2444"/>
    </location>
</feature>
<protein>
    <submittedName>
        <fullName evidence="3">Uncharacterized protein</fullName>
    </submittedName>
</protein>
<dbReference type="Proteomes" id="UP001159428">
    <property type="component" value="Unassembled WGS sequence"/>
</dbReference>
<feature type="compositionally biased region" description="Basic and acidic residues" evidence="2">
    <location>
        <begin position="2026"/>
        <end position="2051"/>
    </location>
</feature>
<feature type="region of interest" description="Disordered" evidence="2">
    <location>
        <begin position="1217"/>
        <end position="1266"/>
    </location>
</feature>
<feature type="region of interest" description="Disordered" evidence="2">
    <location>
        <begin position="358"/>
        <end position="511"/>
    </location>
</feature>
<dbReference type="PANTHER" id="PTHR36812">
    <property type="entry name" value="NEUROFILAMENT TRIPLET M PROTEIN-LIKE PROTEIN"/>
    <property type="match status" value="1"/>
</dbReference>
<keyword evidence="1" id="KW-0175">Coiled coil</keyword>
<feature type="region of interest" description="Disordered" evidence="2">
    <location>
        <begin position="71"/>
        <end position="115"/>
    </location>
</feature>
<feature type="non-terminal residue" evidence="3">
    <location>
        <position position="1"/>
    </location>
</feature>
<gene>
    <name evidence="3" type="ORF">PMEA_00026682</name>
</gene>
<comment type="caution">
    <text evidence="3">The sequence shown here is derived from an EMBL/GenBank/DDBJ whole genome shotgun (WGS) entry which is preliminary data.</text>
</comment>
<feature type="compositionally biased region" description="Low complexity" evidence="2">
    <location>
        <begin position="2058"/>
        <end position="2077"/>
    </location>
</feature>
<evidence type="ECO:0000313" key="3">
    <source>
        <dbReference type="EMBL" id="CAH3152387.1"/>
    </source>
</evidence>
<evidence type="ECO:0000313" key="4">
    <source>
        <dbReference type="Proteomes" id="UP001159428"/>
    </source>
</evidence>
<feature type="compositionally biased region" description="Basic and acidic residues" evidence="2">
    <location>
        <begin position="457"/>
        <end position="469"/>
    </location>
</feature>
<feature type="region of interest" description="Disordered" evidence="2">
    <location>
        <begin position="797"/>
        <end position="818"/>
    </location>
</feature>
<feature type="compositionally biased region" description="Acidic residues" evidence="2">
    <location>
        <begin position="420"/>
        <end position="448"/>
    </location>
</feature>
<feature type="compositionally biased region" description="Basic and acidic residues" evidence="2">
    <location>
        <begin position="2333"/>
        <end position="2354"/>
    </location>
</feature>
<feature type="compositionally biased region" description="Acidic residues" evidence="2">
    <location>
        <begin position="1218"/>
        <end position="1253"/>
    </location>
</feature>
<feature type="coiled-coil region" evidence="1">
    <location>
        <begin position="653"/>
        <end position="691"/>
    </location>
</feature>
<evidence type="ECO:0000256" key="1">
    <source>
        <dbReference type="SAM" id="Coils"/>
    </source>
</evidence>
<feature type="compositionally biased region" description="Basic and acidic residues" evidence="2">
    <location>
        <begin position="404"/>
        <end position="417"/>
    </location>
</feature>
<feature type="compositionally biased region" description="Acidic residues" evidence="2">
    <location>
        <begin position="1897"/>
        <end position="1906"/>
    </location>
</feature>
<feature type="compositionally biased region" description="Polar residues" evidence="2">
    <location>
        <begin position="2008"/>
        <end position="2023"/>
    </location>
</feature>
<dbReference type="PANTHER" id="PTHR36812:SF9">
    <property type="entry name" value="MYB-LIKE PROTEIN X ISOFORM X1"/>
    <property type="match status" value="1"/>
</dbReference>
<feature type="region of interest" description="Disordered" evidence="2">
    <location>
        <begin position="1983"/>
        <end position="2077"/>
    </location>
</feature>
<feature type="compositionally biased region" description="Basic and acidic residues" evidence="2">
    <location>
        <begin position="2368"/>
        <end position="2389"/>
    </location>
</feature>
<evidence type="ECO:0000256" key="2">
    <source>
        <dbReference type="SAM" id="MobiDB-lite"/>
    </source>
</evidence>
<feature type="compositionally biased region" description="Basic and acidic residues" evidence="2">
    <location>
        <begin position="1254"/>
        <end position="1266"/>
    </location>
</feature>
<feature type="compositionally biased region" description="Acidic residues" evidence="2">
    <location>
        <begin position="471"/>
        <end position="487"/>
    </location>
</feature>
<reference evidence="3 4" key="1">
    <citation type="submission" date="2022-05" db="EMBL/GenBank/DDBJ databases">
        <authorList>
            <consortium name="Genoscope - CEA"/>
            <person name="William W."/>
        </authorList>
    </citation>
    <scope>NUCLEOTIDE SEQUENCE [LARGE SCALE GENOMIC DNA]</scope>
</reference>
<name>A0AAU9XMR2_9CNID</name>
<proteinExistence type="predicted"/>
<feature type="compositionally biased region" description="Acidic residues" evidence="2">
    <location>
        <begin position="2355"/>
        <end position="2367"/>
    </location>
</feature>
<sequence length="2444" mass="276963">NLADKKSRKRQEIIFLRDDLTHKRNREEDIMANIEKHGKSLTAEGNVFKGSPTTYNYDDSSVYQGPVLKGQSVKKYNGPPEIQENQKKSDAYEVVSENGDSKNTNSVSDEGDQEEKVVKVGHPNVRAHGNDRHLSNFRGHHRSGLHIVSLDDNDETNDKGYDEKILRDKDLRLYGSIGSPSVEHESRRMHHSIYHDDFLPPSVVSFSQDDFSGPLFRGAGHSIDEFFPNFKRRDSLLFSRPSQLRKSEEIMQQQFLPVNPKSVSFGEQPNMVLLPMYSGYTGTSPTVIPFTTQETFPSSMSQLGSAPIEYSPSTPTANFRNVLEPAFQVPQVQTPSVNPSYILPSEPEEQILFNNQQPDIGPAHRWVDEDGRQRSEVLDRDTEGQDENRSHDDRTEGDEDEEDGDRHQYSRYYDKGYDPSPDEGDDDGAQENLSEEDSEDADEGDEETSNYTTDKIYGSKDTGDERGPDPEPTEENNDDDDDEDEDPEPPRGLSPQARMRPSNYNPMARFMASSRPFPKFPLPLNTETSNPMAAQAFSRYQLMSPSSALKENILPKPVENQKPSPNVLKAKSDLKISQMSPAEAQFYENKVAMEPNFTPAIASKDTIPGKSRHFRVGLGKVLIRLNGKPLEDSSQLRSKIENGEIIQGKGKLIKSKADEVENKADNMAKAIEQQNKKVEEESEAMEKAIDNKGKLVDAKEEEDKFEKASEKMAAVGDAAEKKLDQKANLVEKIADDTNTAIENQRRKVEELASGADLAEDRASKLVEKIGNDIEKKIKSPEASVKAQSRMSISYTVPVSPVPSADQMSGRNEYDEQIRSNKDAERTYPWPARQELQGYIPDFHNDVDQETTSDMSLKPFKENNALVDHDALSNEGFTETPGLRRHISKTFNVLRSRQPPAENALLPRHKRLGRHRHHFKENGLQIEKMGLIQPTSKSSETGLLVLPSGGPSKLSEDIRIQLEDDQLLRKAAKQAFNNDEDLDVTQELRKTAAENNMERQWMRINSIGSPEMLLNWPRTSKKLGSIGQQQVSLVSPGEVDLLQTEYPEYPRPKATGSELPGIVRSRISGKKNRNTVFSRRHSVRMSFVDTLVASYRIRQVLPLQLGRPTRQVTESLKRTSEKIEPSKVVVFPDSAVRGTDTRNMQIKEFHPKNGKGKWLAVHIPDHISYPRKNVKIIASKKVAKELQHVVGPNKDTLAKEIQSILGVDEETLQRMIAEGQEDDEDKVDDDDDDNDDDIEGDDDDDDDDDMNDEDNPVKEDYNDDKTSEMCDSKAYRSTKICQMFKKIKKKVKDGSGEDNDSPKIHVEQPEGFELRWEDILNNFKHFSSKRKEQVCKLFGLHNRRCHRVKKRKRDFKRKLKKYLLRMLRKFLKNNRSDFEEYLSKKLKDALSGRLQPSEDGLLHIYSKNSGKMNMEDFLKDLNDGTPTRPRVNYQSSSLSSLGQDSLTMDDNTVNGNVFRVTPQMNKLAGDEGQDAPSDAVSALNNIIHPLLNDQDNKIDEKLQTKILQEELGNVNAEQEEQERQKIKDASMNDHLMYMYQLQNLANHRAGVTAPNGVIGGQPISVVSPHQVSLMQLNLPDKNPDIPLLGSDSSKPSQPETKTKKKAFPLRKPVFDFSKQVFPFSKRVFPLRSSPLRPSESRELIHDNMAPSILLVSLACCLCMAVTGQDNERKNIKMLFVPAEVMKELHKNLATKDLTQGLPGQGTLQWTPVRLPGDRSHTFEIRINPHTAHKLNMNFQHFKIGRGHGLLLELKNVTLSTKGRTVLDSLVEFYKNCGGERNHRLGMRVIHHSLPMMHRHNPHSLLLPGDIPLLKRIQNALERFFPRRHDGSVDVFQHKDSSGAVHFLPFEEVRRQVNNLIKRTLVKRDCVKISTNALTRALSQFRKKYDNNTTTTPSLDEEDDDETDSVDKPARNESQGEETEQLLSFSRNLNPRPVNKVNLTSSSATNVPSNAAATKIVTALADLRKELKDLSSGLIKNMSKSISNNSKETDGTSTSNIGINTDDKTIGSNGNMGKNISSDNNETPDEKSNSNFEKSDKSEVKNERKKMSSDDGGDQNKTINRINNKNDDNNYGTNDMTNNSKSIINSSNIDERVIAVALKLKNIEDDLKADMQKTMLNPSKTVSKISGDSTSAIKEINARPVNQTANQLQRLKTATEYSITTNVSAHFKVSDEQKNEKKQTRIRKDNAKYIGKHKNRRGNKKQVSLSFHYKPKSLRLKLRNKGRDYPKTEDNEQEENMYKHKGKGRFVHFIHSRRPKIKEFMVPDERESDEYRQRNFNDSPVVAVNNDEDNMKVGLLRKLRWLRIHGHAPKVRSRKSPKLRVVVYDDEDEEKEPHQERWHNNEINEYEEKPHEDDTETESEAGSEFESEHVSDSSHRSASLLKDEENTKPYNQGEASHSRSDSGSDMQYLSDSIGDDSTHLGRSDSGVDVPDLEPYLKKHYGK</sequence>
<feature type="region of interest" description="Disordered" evidence="2">
    <location>
        <begin position="1581"/>
        <end position="1604"/>
    </location>
</feature>
<feature type="compositionally biased region" description="Polar residues" evidence="2">
    <location>
        <begin position="1589"/>
        <end position="1598"/>
    </location>
</feature>
<dbReference type="EMBL" id="CALNXJ010000051">
    <property type="protein sequence ID" value="CAH3152387.1"/>
    <property type="molecule type" value="Genomic_DNA"/>
</dbReference>
<feature type="region of interest" description="Disordered" evidence="2">
    <location>
        <begin position="1887"/>
        <end position="1948"/>
    </location>
</feature>